<name>A0A6I6AFD9_9PLAN</name>
<organism evidence="2 3">
    <name type="scientific">Gimesia benthica</name>
    <dbReference type="NCBI Taxonomy" id="2608982"/>
    <lineage>
        <taxon>Bacteria</taxon>
        <taxon>Pseudomonadati</taxon>
        <taxon>Planctomycetota</taxon>
        <taxon>Planctomycetia</taxon>
        <taxon>Planctomycetales</taxon>
        <taxon>Planctomycetaceae</taxon>
        <taxon>Gimesia</taxon>
    </lineage>
</organism>
<dbReference type="GO" id="GO:0004803">
    <property type="term" value="F:transposase activity"/>
    <property type="evidence" value="ECO:0007669"/>
    <property type="project" value="InterPro"/>
</dbReference>
<evidence type="ECO:0000313" key="2">
    <source>
        <dbReference type="EMBL" id="QGQ24736.1"/>
    </source>
</evidence>
<dbReference type="EMBL" id="CP043930">
    <property type="protein sequence ID" value="QGQ24736.1"/>
    <property type="molecule type" value="Genomic_DNA"/>
</dbReference>
<gene>
    <name evidence="2" type="ORF">F1728_19485</name>
</gene>
<protein>
    <submittedName>
        <fullName evidence="2">IS110 family transposase</fullName>
    </submittedName>
</protein>
<dbReference type="Proteomes" id="UP000427281">
    <property type="component" value="Chromosome"/>
</dbReference>
<evidence type="ECO:0000259" key="1">
    <source>
        <dbReference type="Pfam" id="PF01548"/>
    </source>
</evidence>
<dbReference type="GO" id="GO:0003677">
    <property type="term" value="F:DNA binding"/>
    <property type="evidence" value="ECO:0007669"/>
    <property type="project" value="InterPro"/>
</dbReference>
<reference evidence="2 3" key="1">
    <citation type="submission" date="2019-09" db="EMBL/GenBank/DDBJ databases">
        <title>Gimesia benthica sp. nov., a novel bacterium isolated from deep-sea water of the Northwest Indian Ocean.</title>
        <authorList>
            <person name="Dai X."/>
        </authorList>
    </citation>
    <scope>NUCLEOTIDE SEQUENCE [LARGE SCALE GENOMIC DNA]</scope>
    <source>
        <strain evidence="2 3">E7</strain>
    </source>
</reference>
<evidence type="ECO:0000313" key="3">
    <source>
        <dbReference type="Proteomes" id="UP000427281"/>
    </source>
</evidence>
<dbReference type="GO" id="GO:0006313">
    <property type="term" value="P:DNA transposition"/>
    <property type="evidence" value="ECO:0007669"/>
    <property type="project" value="InterPro"/>
</dbReference>
<dbReference type="KEGG" id="gim:F1728_19485"/>
<proteinExistence type="predicted"/>
<dbReference type="InterPro" id="IPR002525">
    <property type="entry name" value="Transp_IS110-like_N"/>
</dbReference>
<accession>A0A6I6AFD9</accession>
<feature type="domain" description="Transposase IS110-like N-terminal" evidence="1">
    <location>
        <begin position="43"/>
        <end position="124"/>
    </location>
</feature>
<keyword evidence="3" id="KW-1185">Reference proteome</keyword>
<sequence>MSLYLYSAVTQFTFDGRPLPVLCGTFSEPPVTKPEGRIMKRFIGLDVHKTVVEICMINEAGKILSRRRIDCTRQKLLKFAQELTPDDAVALEVTTNAWSVADLLEPFVRLVVVSNPMKTKAIAEA</sequence>
<dbReference type="AlphaFoldDB" id="A0A6I6AFD9"/>
<dbReference type="Pfam" id="PF01548">
    <property type="entry name" value="DEDD_Tnp_IS110"/>
    <property type="match status" value="1"/>
</dbReference>